<keyword evidence="1" id="KW-1133">Transmembrane helix</keyword>
<evidence type="ECO:0000256" key="1">
    <source>
        <dbReference type="SAM" id="Phobius"/>
    </source>
</evidence>
<dbReference type="EMBL" id="OW150024">
    <property type="protein sequence ID" value="CAH2030943.1"/>
    <property type="molecule type" value="Genomic_DNA"/>
</dbReference>
<proteinExistence type="predicted"/>
<protein>
    <submittedName>
        <fullName evidence="2">Phenylacetate-CoA ligase</fullName>
    </submittedName>
</protein>
<sequence length="454" mass="50318">MHDMTSFALQVSGRVPGYRSFLAAQGASADLPFEQLPLTTKQNYLLDYPIEELCWDGSIGDCHLIGASSGFSKSGSVFWPKRPEDENRYLESLEGMLVQHYGIDRERTLILCCMALGTWFGGMAVTAALRVIAASGRLPITVCTPGLNLAEAVEIYARFYPNFSKILWITNPSNIGLITALLAKRGVTPPPGSCSFPVLGEYFSEACRETVARRYGHDPAAPFVLWTGYGSADTGDIAVETAPAIRLRKFFHHRPDLGRELFATEDTPMLLEVSPKVHLELVDGMIVVTKDQLVPLVRYNTGDLGGLLAKADLARLDGLPGELLHELPEQVLFVRGRAANAVIFYGTNLDVQEINRFFLDQPRDMAYSGLFTVKMVEEEGVACFDFTVLVEGEASDDLARRYREALLGYLIGRSREFETKYASLTRSTGCELIRLRVQELEGDKGAVKHRYILD</sequence>
<name>A0ABM9D6X1_9BACT</name>
<evidence type="ECO:0000313" key="2">
    <source>
        <dbReference type="EMBL" id="CAH2030943.1"/>
    </source>
</evidence>
<dbReference type="PANTHER" id="PTHR43845:SF1">
    <property type="entry name" value="BLR5969 PROTEIN"/>
    <property type="match status" value="1"/>
</dbReference>
<reference evidence="2 3" key="1">
    <citation type="submission" date="2022-03" db="EMBL/GenBank/DDBJ databases">
        <authorList>
            <person name="Koch H."/>
        </authorList>
    </citation>
    <scope>NUCLEOTIDE SEQUENCE [LARGE SCALE GENOMIC DNA]</scope>
    <source>
        <strain evidence="2 3">G1</strain>
    </source>
</reference>
<dbReference type="GO" id="GO:0016874">
    <property type="term" value="F:ligase activity"/>
    <property type="evidence" value="ECO:0007669"/>
    <property type="project" value="UniProtKB-KW"/>
</dbReference>
<accession>A0ABM9D6X1</accession>
<evidence type="ECO:0000313" key="3">
    <source>
        <dbReference type="Proteomes" id="UP001295463"/>
    </source>
</evidence>
<dbReference type="Proteomes" id="UP001295463">
    <property type="component" value="Chromosome"/>
</dbReference>
<keyword evidence="3" id="KW-1185">Reference proteome</keyword>
<dbReference type="SUPFAM" id="SSF56801">
    <property type="entry name" value="Acetyl-CoA synthetase-like"/>
    <property type="match status" value="1"/>
</dbReference>
<dbReference type="InterPro" id="IPR042099">
    <property type="entry name" value="ANL_N_sf"/>
</dbReference>
<dbReference type="PANTHER" id="PTHR43845">
    <property type="entry name" value="BLR5969 PROTEIN"/>
    <property type="match status" value="1"/>
</dbReference>
<organism evidence="2 3">
    <name type="scientific">Trichlorobacter ammonificans</name>
    <dbReference type="NCBI Taxonomy" id="2916410"/>
    <lineage>
        <taxon>Bacteria</taxon>
        <taxon>Pseudomonadati</taxon>
        <taxon>Thermodesulfobacteriota</taxon>
        <taxon>Desulfuromonadia</taxon>
        <taxon>Geobacterales</taxon>
        <taxon>Geobacteraceae</taxon>
        <taxon>Trichlorobacter</taxon>
    </lineage>
</organism>
<dbReference type="RefSeq" id="WP_305731810.1">
    <property type="nucleotide sequence ID" value="NZ_OW150024.1"/>
</dbReference>
<keyword evidence="1" id="KW-0812">Transmembrane</keyword>
<keyword evidence="2" id="KW-0436">Ligase</keyword>
<keyword evidence="1" id="KW-0472">Membrane</keyword>
<feature type="transmembrane region" description="Helical" evidence="1">
    <location>
        <begin position="109"/>
        <end position="133"/>
    </location>
</feature>
<dbReference type="Gene3D" id="3.40.50.12780">
    <property type="entry name" value="N-terminal domain of ligase-like"/>
    <property type="match status" value="1"/>
</dbReference>
<gene>
    <name evidence="2" type="ORF">GEAMG1_1129</name>
</gene>